<feature type="transmembrane region" description="Helical" evidence="7">
    <location>
        <begin position="40"/>
        <end position="63"/>
    </location>
</feature>
<keyword evidence="3" id="KW-1003">Cell membrane</keyword>
<comment type="caution">
    <text evidence="8">The sequence shown here is derived from an EMBL/GenBank/DDBJ whole genome shotgun (WGS) entry which is preliminary data.</text>
</comment>
<dbReference type="RefSeq" id="WP_386415642.1">
    <property type="nucleotide sequence ID" value="NZ_JBHSZO010000023.1"/>
</dbReference>
<keyword evidence="9" id="KW-1185">Reference proteome</keyword>
<keyword evidence="2" id="KW-0813">Transport</keyword>
<feature type="transmembrane region" description="Helical" evidence="7">
    <location>
        <begin position="238"/>
        <end position="257"/>
    </location>
</feature>
<name>A0ABW2GHN6_9ACTN</name>
<dbReference type="PANTHER" id="PTHR23517">
    <property type="entry name" value="RESISTANCE PROTEIN MDTM, PUTATIVE-RELATED-RELATED"/>
    <property type="match status" value="1"/>
</dbReference>
<dbReference type="Proteomes" id="UP001596413">
    <property type="component" value="Unassembled WGS sequence"/>
</dbReference>
<dbReference type="InterPro" id="IPR036259">
    <property type="entry name" value="MFS_trans_sf"/>
</dbReference>
<evidence type="ECO:0000256" key="6">
    <source>
        <dbReference type="ARBA" id="ARBA00023136"/>
    </source>
</evidence>
<comment type="subcellular location">
    <subcellularLocation>
        <location evidence="1">Cell membrane</location>
        <topology evidence="1">Multi-pass membrane protein</topology>
    </subcellularLocation>
</comment>
<proteinExistence type="predicted"/>
<dbReference type="EMBL" id="JBHSZO010000023">
    <property type="protein sequence ID" value="MFC7219679.1"/>
    <property type="molecule type" value="Genomic_DNA"/>
</dbReference>
<reference evidence="9" key="1">
    <citation type="journal article" date="2019" name="Int. J. Syst. Evol. Microbiol.">
        <title>The Global Catalogue of Microorganisms (GCM) 10K type strain sequencing project: providing services to taxonomists for standard genome sequencing and annotation.</title>
        <authorList>
            <consortium name="The Broad Institute Genomics Platform"/>
            <consortium name="The Broad Institute Genome Sequencing Center for Infectious Disease"/>
            <person name="Wu L."/>
            <person name="Ma J."/>
        </authorList>
    </citation>
    <scope>NUCLEOTIDE SEQUENCE [LARGE SCALE GENOMIC DNA]</scope>
    <source>
        <strain evidence="9">CGMCC 1.13681</strain>
    </source>
</reference>
<evidence type="ECO:0000256" key="3">
    <source>
        <dbReference type="ARBA" id="ARBA00022475"/>
    </source>
</evidence>
<dbReference type="Pfam" id="PF07690">
    <property type="entry name" value="MFS_1"/>
    <property type="match status" value="1"/>
</dbReference>
<organism evidence="8 9">
    <name type="scientific">Streptomyces polyrhachis</name>
    <dbReference type="NCBI Taxonomy" id="1282885"/>
    <lineage>
        <taxon>Bacteria</taxon>
        <taxon>Bacillati</taxon>
        <taxon>Actinomycetota</taxon>
        <taxon>Actinomycetes</taxon>
        <taxon>Kitasatosporales</taxon>
        <taxon>Streptomycetaceae</taxon>
        <taxon>Streptomyces</taxon>
    </lineage>
</organism>
<dbReference type="InterPro" id="IPR050171">
    <property type="entry name" value="MFS_Transporters"/>
</dbReference>
<feature type="transmembrane region" description="Helical" evidence="7">
    <location>
        <begin position="12"/>
        <end position="34"/>
    </location>
</feature>
<accession>A0ABW2GHN6</accession>
<keyword evidence="6 7" id="KW-0472">Membrane</keyword>
<dbReference type="InterPro" id="IPR011701">
    <property type="entry name" value="MFS"/>
</dbReference>
<evidence type="ECO:0000256" key="7">
    <source>
        <dbReference type="SAM" id="Phobius"/>
    </source>
</evidence>
<feature type="transmembrane region" description="Helical" evidence="7">
    <location>
        <begin position="84"/>
        <end position="109"/>
    </location>
</feature>
<sequence length="408" mass="41893">MFLPPPGPLRAYAVMSFFDSLARGVMLAGGVLYFTRVVGLGAVQVGVGLSVATLVGLSASLPTGALGDRIGHRRLLVGLHAARAALLAAYLLVDSFPVFLLVVVLAGLAENAVEPVRQGCLGTLTTPGNRVETLAYNRVVHNVGISLGTPALGAALVAGTAFAFRLLIVFGALGILVACAAAARLPDRRPEKSPGGSLMTVLRDRPYLGLALLNGLLSLHSELLEIAVPLWVAEYTGAPEWTAPLLLLVNVFLAIGFQMRAGRGVTEVGSAARAMRRAGLAVLGCALAFATTGSLPSPLAVAVLVAAVTLLTVAELFQSAGSWSLSYELAAPERLGEYQGAWNVGTQLGRAAGPFAITLALSGLGAAGWVVLGLTYAAAATLALPLARRAAATRPRATAVQNSLRVKG</sequence>
<protein>
    <submittedName>
        <fullName evidence="8">MFS transporter</fullName>
    </submittedName>
</protein>
<feature type="transmembrane region" description="Helical" evidence="7">
    <location>
        <begin position="162"/>
        <end position="186"/>
    </location>
</feature>
<dbReference type="Gene3D" id="1.20.1250.20">
    <property type="entry name" value="MFS general substrate transporter like domains"/>
    <property type="match status" value="1"/>
</dbReference>
<dbReference type="SUPFAM" id="SSF103473">
    <property type="entry name" value="MFS general substrate transporter"/>
    <property type="match status" value="1"/>
</dbReference>
<evidence type="ECO:0000256" key="4">
    <source>
        <dbReference type="ARBA" id="ARBA00022692"/>
    </source>
</evidence>
<evidence type="ECO:0000256" key="1">
    <source>
        <dbReference type="ARBA" id="ARBA00004651"/>
    </source>
</evidence>
<feature type="transmembrane region" description="Helical" evidence="7">
    <location>
        <begin position="278"/>
        <end position="311"/>
    </location>
</feature>
<evidence type="ECO:0000256" key="5">
    <source>
        <dbReference type="ARBA" id="ARBA00022989"/>
    </source>
</evidence>
<feature type="transmembrane region" description="Helical" evidence="7">
    <location>
        <begin position="366"/>
        <end position="387"/>
    </location>
</feature>
<evidence type="ECO:0000256" key="2">
    <source>
        <dbReference type="ARBA" id="ARBA00022448"/>
    </source>
</evidence>
<keyword evidence="5 7" id="KW-1133">Transmembrane helix</keyword>
<gene>
    <name evidence="8" type="ORF">ACFQLX_16135</name>
</gene>
<feature type="transmembrane region" description="Helical" evidence="7">
    <location>
        <begin position="207"/>
        <end position="232"/>
    </location>
</feature>
<keyword evidence="4 7" id="KW-0812">Transmembrane</keyword>
<evidence type="ECO:0000313" key="9">
    <source>
        <dbReference type="Proteomes" id="UP001596413"/>
    </source>
</evidence>
<dbReference type="PANTHER" id="PTHR23517:SF2">
    <property type="entry name" value="MULTIDRUG RESISTANCE PROTEIN MDTH"/>
    <property type="match status" value="1"/>
</dbReference>
<evidence type="ECO:0000313" key="8">
    <source>
        <dbReference type="EMBL" id="MFC7219679.1"/>
    </source>
</evidence>